<evidence type="ECO:0000256" key="1">
    <source>
        <dbReference type="ARBA" id="ARBA00004651"/>
    </source>
</evidence>
<dbReference type="PRINTS" id="PR00237">
    <property type="entry name" value="GPCRRHODOPSN"/>
</dbReference>
<evidence type="ECO:0000313" key="9">
    <source>
        <dbReference type="EMBL" id="WAQ99730.1"/>
    </source>
</evidence>
<feature type="transmembrane region" description="Helical" evidence="7">
    <location>
        <begin position="70"/>
        <end position="94"/>
    </location>
</feature>
<dbReference type="Pfam" id="PF00001">
    <property type="entry name" value="7tm_1"/>
    <property type="match status" value="2"/>
</dbReference>
<keyword evidence="6" id="KW-0675">Receptor</keyword>
<feature type="transmembrane region" description="Helical" evidence="7">
    <location>
        <begin position="178"/>
        <end position="202"/>
    </location>
</feature>
<protein>
    <submittedName>
        <fullName evidence="9">GNRHR-like protein</fullName>
    </submittedName>
</protein>
<feature type="transmembrane region" description="Helical" evidence="7">
    <location>
        <begin position="283"/>
        <end position="303"/>
    </location>
</feature>
<dbReference type="Proteomes" id="UP001164746">
    <property type="component" value="Chromosome 3"/>
</dbReference>
<accession>A0ABY7DTP9</accession>
<evidence type="ECO:0000256" key="6">
    <source>
        <dbReference type="ARBA" id="ARBA00023170"/>
    </source>
</evidence>
<feature type="transmembrane region" description="Helical" evidence="7">
    <location>
        <begin position="36"/>
        <end position="58"/>
    </location>
</feature>
<evidence type="ECO:0000256" key="5">
    <source>
        <dbReference type="ARBA" id="ARBA00023136"/>
    </source>
</evidence>
<dbReference type="InterPro" id="IPR017452">
    <property type="entry name" value="GPCR_Rhodpsn_7TM"/>
</dbReference>
<comment type="subcellular location">
    <subcellularLocation>
        <location evidence="1">Cell membrane</location>
        <topology evidence="1">Multi-pass membrane protein</topology>
    </subcellularLocation>
</comment>
<dbReference type="Gene3D" id="1.20.1070.10">
    <property type="entry name" value="Rhodopsin 7-helix transmembrane proteins"/>
    <property type="match status" value="1"/>
</dbReference>
<evidence type="ECO:0000256" key="2">
    <source>
        <dbReference type="ARBA" id="ARBA00022475"/>
    </source>
</evidence>
<name>A0ABY7DTP9_MYAAR</name>
<evidence type="ECO:0000256" key="3">
    <source>
        <dbReference type="ARBA" id="ARBA00022692"/>
    </source>
</evidence>
<dbReference type="PANTHER" id="PTHR24241">
    <property type="entry name" value="NEUROPEPTIDE RECEPTOR-RELATED G-PROTEIN COUPLED RECEPTOR"/>
    <property type="match status" value="1"/>
</dbReference>
<dbReference type="PROSITE" id="PS50262">
    <property type="entry name" value="G_PROTEIN_RECEP_F1_2"/>
    <property type="match status" value="1"/>
</dbReference>
<dbReference type="InterPro" id="IPR000276">
    <property type="entry name" value="GPCR_Rhodpsn"/>
</dbReference>
<keyword evidence="5 7" id="KW-0472">Membrane</keyword>
<proteinExistence type="predicted"/>
<gene>
    <name evidence="9" type="ORF">MAR_024103</name>
</gene>
<organism evidence="9 10">
    <name type="scientific">Mya arenaria</name>
    <name type="common">Soft-shell clam</name>
    <dbReference type="NCBI Taxonomy" id="6604"/>
    <lineage>
        <taxon>Eukaryota</taxon>
        <taxon>Metazoa</taxon>
        <taxon>Spiralia</taxon>
        <taxon>Lophotrochozoa</taxon>
        <taxon>Mollusca</taxon>
        <taxon>Bivalvia</taxon>
        <taxon>Autobranchia</taxon>
        <taxon>Heteroconchia</taxon>
        <taxon>Euheterodonta</taxon>
        <taxon>Imparidentia</taxon>
        <taxon>Neoheterodontei</taxon>
        <taxon>Myida</taxon>
        <taxon>Myoidea</taxon>
        <taxon>Myidae</taxon>
        <taxon>Mya</taxon>
    </lineage>
</organism>
<keyword evidence="4 7" id="KW-1133">Transmembrane helix</keyword>
<reference evidence="9" key="1">
    <citation type="submission" date="2022-11" db="EMBL/GenBank/DDBJ databases">
        <title>Centuries of genome instability and evolution in soft-shell clam transmissible cancer (bioRxiv).</title>
        <authorList>
            <person name="Hart S.F.M."/>
            <person name="Yonemitsu M.A."/>
            <person name="Giersch R.M."/>
            <person name="Beal B.F."/>
            <person name="Arriagada G."/>
            <person name="Davis B.W."/>
            <person name="Ostrander E.A."/>
            <person name="Goff S.P."/>
            <person name="Metzger M.J."/>
        </authorList>
    </citation>
    <scope>NUCLEOTIDE SEQUENCE</scope>
    <source>
        <strain evidence="9">MELC-2E11</strain>
        <tissue evidence="9">Siphon/mantle</tissue>
    </source>
</reference>
<keyword evidence="10" id="KW-1185">Reference proteome</keyword>
<keyword evidence="3 7" id="KW-0812">Transmembrane</keyword>
<dbReference type="SUPFAM" id="SSF81321">
    <property type="entry name" value="Family A G protein-coupled receptor-like"/>
    <property type="match status" value="1"/>
</dbReference>
<evidence type="ECO:0000259" key="8">
    <source>
        <dbReference type="PROSITE" id="PS50262"/>
    </source>
</evidence>
<feature type="domain" description="G-protein coupled receptors family 1 profile" evidence="8">
    <location>
        <begin position="49"/>
        <end position="300"/>
    </location>
</feature>
<sequence length="338" mass="38672">MTLNGTTPEEAGEKISMENATDIPLPVFDEMNLVKLLVNGTLFILSLFGNLSTIAQMYRMRRRKSTINTLIINLATADLLVAFFCMGVEAVWAATVQWYAGNFMCKAIKFAQVFSFNLSTYITVVISLDRCFVIMDPISRHRAPKRIFIFQTAKGPFREHFVQCIDMGYHDVAWGKRVYSIVSLLLSFIVPLLIMGIAYGLISGTITRKSKDFREPEESSISSEYGQGRGQVRNHLFRKAKRKALRMSIVIVAAFIFCWTPYYVVFMYFTFLDLSAMPRKTMLPLLFIGHSNALINPMIYGAFQLCKVHKPRSVDRSFFNYSRCMRLYCTSSARHFDV</sequence>
<keyword evidence="2" id="KW-1003">Cell membrane</keyword>
<evidence type="ECO:0000256" key="4">
    <source>
        <dbReference type="ARBA" id="ARBA00022989"/>
    </source>
</evidence>
<dbReference type="EMBL" id="CP111014">
    <property type="protein sequence ID" value="WAQ99730.1"/>
    <property type="molecule type" value="Genomic_DNA"/>
</dbReference>
<evidence type="ECO:0000256" key="7">
    <source>
        <dbReference type="SAM" id="Phobius"/>
    </source>
</evidence>
<evidence type="ECO:0000313" key="10">
    <source>
        <dbReference type="Proteomes" id="UP001164746"/>
    </source>
</evidence>
<feature type="transmembrane region" description="Helical" evidence="7">
    <location>
        <begin position="247"/>
        <end position="271"/>
    </location>
</feature>
<dbReference type="PANTHER" id="PTHR24241:SF59">
    <property type="entry name" value="ADIPOKINETIC HORMONE RECEPTOR, ISOFORM C"/>
    <property type="match status" value="1"/>
</dbReference>